<dbReference type="SUPFAM" id="SSF140453">
    <property type="entry name" value="EsxAB dimer-like"/>
    <property type="match status" value="1"/>
</dbReference>
<dbReference type="EMBL" id="JRZE01000006">
    <property type="protein sequence ID" value="KHF42450.1"/>
    <property type="molecule type" value="Genomic_DNA"/>
</dbReference>
<accession>A0A837D454</accession>
<dbReference type="InterPro" id="IPR036689">
    <property type="entry name" value="ESAT-6-like_sf"/>
</dbReference>
<dbReference type="RefSeq" id="WP_052136344.1">
    <property type="nucleotide sequence ID" value="NZ_FOWS01000001.1"/>
</dbReference>
<proteinExistence type="predicted"/>
<sequence length="130" mass="13635">MWGEQISKECAQIAEDYKRAIESEIPSWEGDAAEAYRAKATEIAEQIQSLAAAVGVSQAVQGFGQLVATVRGITRDLIADVVGEILIAAGAALASSWFTLGGSLAAFTGWAVARGRPPRARSRARSPSSS</sequence>
<reference evidence="1 2" key="1">
    <citation type="submission" date="2014-10" db="EMBL/GenBank/DDBJ databases">
        <title>Genome sequence of Micropolyspora internatus JCM3315.</title>
        <authorList>
            <person name="Shin S.-K."/>
            <person name="Yi H."/>
        </authorList>
    </citation>
    <scope>NUCLEOTIDE SEQUENCE [LARGE SCALE GENOMIC DNA]</scope>
    <source>
        <strain evidence="1 2">JCM 3315</strain>
    </source>
</reference>
<organism evidence="1 2">
    <name type="scientific">Saccharomonospora viridis</name>
    <dbReference type="NCBI Taxonomy" id="1852"/>
    <lineage>
        <taxon>Bacteria</taxon>
        <taxon>Bacillati</taxon>
        <taxon>Actinomycetota</taxon>
        <taxon>Actinomycetes</taxon>
        <taxon>Pseudonocardiales</taxon>
        <taxon>Pseudonocardiaceae</taxon>
        <taxon>Saccharomonospora</taxon>
    </lineage>
</organism>
<comment type="caution">
    <text evidence="1">The sequence shown here is derived from an EMBL/GenBank/DDBJ whole genome shotgun (WGS) entry which is preliminary data.</text>
</comment>
<dbReference type="Proteomes" id="UP000030848">
    <property type="component" value="Unassembled WGS sequence"/>
</dbReference>
<protein>
    <recommendedName>
        <fullName evidence="3">WXG100 family type VII secretion target</fullName>
    </recommendedName>
</protein>
<gene>
    <name evidence="1" type="ORF">MINT15_26520</name>
</gene>
<dbReference type="OrthoDB" id="4763957at2"/>
<evidence type="ECO:0000313" key="2">
    <source>
        <dbReference type="Proteomes" id="UP000030848"/>
    </source>
</evidence>
<dbReference type="AlphaFoldDB" id="A0A837D454"/>
<evidence type="ECO:0008006" key="3">
    <source>
        <dbReference type="Google" id="ProtNLM"/>
    </source>
</evidence>
<evidence type="ECO:0000313" key="1">
    <source>
        <dbReference type="EMBL" id="KHF42450.1"/>
    </source>
</evidence>
<name>A0A837D454_9PSEU</name>